<reference evidence="4 5" key="1">
    <citation type="submission" date="2021-06" db="EMBL/GenBank/DDBJ databases">
        <title>Enterococcus alishanensis sp. nov., a novel lactic acid bacterium isolated from fresh coffee beans.</title>
        <authorList>
            <person name="Chen Y.-S."/>
        </authorList>
    </citation>
    <scope>NUCLEOTIDE SEQUENCE [LARGE SCALE GENOMIC DNA]</scope>
    <source>
        <strain evidence="4 5">ALS3</strain>
    </source>
</reference>
<dbReference type="Proteomes" id="UP000774130">
    <property type="component" value="Unassembled WGS sequence"/>
</dbReference>
<dbReference type="RefSeq" id="WP_218326153.1">
    <property type="nucleotide sequence ID" value="NZ_JAHUZB010000003.1"/>
</dbReference>
<evidence type="ECO:0000256" key="2">
    <source>
        <dbReference type="ARBA" id="ARBA00023315"/>
    </source>
</evidence>
<keyword evidence="5" id="KW-1185">Reference proteome</keyword>
<dbReference type="PANTHER" id="PTHR43072:SF23">
    <property type="entry name" value="UPF0039 PROTEIN C11D3.02C"/>
    <property type="match status" value="1"/>
</dbReference>
<keyword evidence="1" id="KW-0808">Transferase</keyword>
<evidence type="ECO:0000313" key="4">
    <source>
        <dbReference type="EMBL" id="MBV7390738.1"/>
    </source>
</evidence>
<proteinExistence type="predicted"/>
<keyword evidence="2" id="KW-0012">Acyltransferase</keyword>
<dbReference type="EMBL" id="JAHUZB010000003">
    <property type="protein sequence ID" value="MBV7390738.1"/>
    <property type="molecule type" value="Genomic_DNA"/>
</dbReference>
<comment type="caution">
    <text evidence="4">The sequence shown here is derived from an EMBL/GenBank/DDBJ whole genome shotgun (WGS) entry which is preliminary data.</text>
</comment>
<evidence type="ECO:0000259" key="3">
    <source>
        <dbReference type="PROSITE" id="PS51186"/>
    </source>
</evidence>
<organism evidence="4 5">
    <name type="scientific">Enterococcus alishanensis</name>
    <dbReference type="NCBI Taxonomy" id="1303817"/>
    <lineage>
        <taxon>Bacteria</taxon>
        <taxon>Bacillati</taxon>
        <taxon>Bacillota</taxon>
        <taxon>Bacilli</taxon>
        <taxon>Lactobacillales</taxon>
        <taxon>Enterococcaceae</taxon>
        <taxon>Enterococcus</taxon>
    </lineage>
</organism>
<name>A0ABS6TCU9_9ENTE</name>
<dbReference type="PROSITE" id="PS51186">
    <property type="entry name" value="GNAT"/>
    <property type="match status" value="1"/>
</dbReference>
<evidence type="ECO:0000313" key="5">
    <source>
        <dbReference type="Proteomes" id="UP000774130"/>
    </source>
</evidence>
<evidence type="ECO:0000256" key="1">
    <source>
        <dbReference type="ARBA" id="ARBA00022679"/>
    </source>
</evidence>
<accession>A0ABS6TCU9</accession>
<dbReference type="InterPro" id="IPR000182">
    <property type="entry name" value="GNAT_dom"/>
</dbReference>
<sequence length="177" mass="20457">MKIRTATIKDATQLLEIYRPYVLNTNITFEYTVPTIADFTQRISGTLQQFPYLVAVEEEKIVGYAYAHSYKERAAYDWAVEVTVYVSVKDQAKGTGKMLYDALENELKKQNILVLTACITGGNDNSVTFHEKFGYQKVAEFKKIGYKFNQWHDVIWMQKFLKEPTNQVEAVIPYSEL</sequence>
<dbReference type="PANTHER" id="PTHR43072">
    <property type="entry name" value="N-ACETYLTRANSFERASE"/>
    <property type="match status" value="1"/>
</dbReference>
<feature type="domain" description="N-acetyltransferase" evidence="3">
    <location>
        <begin position="1"/>
        <end position="162"/>
    </location>
</feature>
<protein>
    <submittedName>
        <fullName evidence="4">GNAT family N-acetyltransferase</fullName>
    </submittedName>
</protein>
<gene>
    <name evidence="4" type="ORF">KUA55_08610</name>
</gene>
<dbReference type="CDD" id="cd04301">
    <property type="entry name" value="NAT_SF"/>
    <property type="match status" value="1"/>
</dbReference>
<dbReference type="Pfam" id="PF13420">
    <property type="entry name" value="Acetyltransf_4"/>
    <property type="match status" value="1"/>
</dbReference>